<gene>
    <name evidence="1" type="ORF">ENSA7_39400</name>
</gene>
<accession>A0A2S9YMT2</accession>
<dbReference type="RefSeq" id="WP_280524022.1">
    <property type="nucleotide sequence ID" value="NZ_PVNL01000076.1"/>
</dbReference>
<evidence type="ECO:0000313" key="2">
    <source>
        <dbReference type="Proteomes" id="UP000238823"/>
    </source>
</evidence>
<name>A0A2S9YMT2_9BACT</name>
<dbReference type="AlphaFoldDB" id="A0A2S9YMT2"/>
<dbReference type="Proteomes" id="UP000238823">
    <property type="component" value="Unassembled WGS sequence"/>
</dbReference>
<proteinExistence type="predicted"/>
<organism evidence="1 2">
    <name type="scientific">Enhygromyxa salina</name>
    <dbReference type="NCBI Taxonomy" id="215803"/>
    <lineage>
        <taxon>Bacteria</taxon>
        <taxon>Pseudomonadati</taxon>
        <taxon>Myxococcota</taxon>
        <taxon>Polyangia</taxon>
        <taxon>Nannocystales</taxon>
        <taxon>Nannocystaceae</taxon>
        <taxon>Enhygromyxa</taxon>
    </lineage>
</organism>
<sequence>MRTYRDRTGKYGRWLVEIEDPNTGEQLGDHLVEAGYAKRVDW</sequence>
<dbReference type="EMBL" id="PVNL01000076">
    <property type="protein sequence ID" value="PRQ06394.1"/>
    <property type="molecule type" value="Genomic_DNA"/>
</dbReference>
<evidence type="ECO:0008006" key="3">
    <source>
        <dbReference type="Google" id="ProtNLM"/>
    </source>
</evidence>
<comment type="caution">
    <text evidence="1">The sequence shown here is derived from an EMBL/GenBank/DDBJ whole genome shotgun (WGS) entry which is preliminary data.</text>
</comment>
<protein>
    <recommendedName>
        <fullName evidence="3">TNase-like domain-containing protein</fullName>
    </recommendedName>
</protein>
<evidence type="ECO:0000313" key="1">
    <source>
        <dbReference type="EMBL" id="PRQ06394.1"/>
    </source>
</evidence>
<reference evidence="1 2" key="1">
    <citation type="submission" date="2018-03" db="EMBL/GenBank/DDBJ databases">
        <title>Draft Genome Sequences of the Obligatory Marine Myxobacteria Enhygromyxa salina SWB007.</title>
        <authorList>
            <person name="Poehlein A."/>
            <person name="Moghaddam J.A."/>
            <person name="Harms H."/>
            <person name="Alanjari M."/>
            <person name="Koenig G.M."/>
            <person name="Daniel R."/>
            <person name="Schaeberle T.F."/>
        </authorList>
    </citation>
    <scope>NUCLEOTIDE SEQUENCE [LARGE SCALE GENOMIC DNA]</scope>
    <source>
        <strain evidence="1 2">SWB007</strain>
    </source>
</reference>